<keyword evidence="6 8" id="KW-0804">Transcription</keyword>
<dbReference type="PANTHER" id="PTHR19376:SF32">
    <property type="entry name" value="DNA-DIRECTED RNA POLYMERASE III SUBUNIT RPC1"/>
    <property type="match status" value="1"/>
</dbReference>
<name>A0A1B1TDJ2_9ARCH</name>
<evidence type="ECO:0000256" key="2">
    <source>
        <dbReference type="ARBA" id="ARBA00022490"/>
    </source>
</evidence>
<dbReference type="GO" id="GO:0005737">
    <property type="term" value="C:cytoplasm"/>
    <property type="evidence" value="ECO:0007669"/>
    <property type="project" value="UniProtKB-SubCell"/>
</dbReference>
<dbReference type="PANTHER" id="PTHR19376">
    <property type="entry name" value="DNA-DIRECTED RNA POLYMERASE"/>
    <property type="match status" value="1"/>
</dbReference>
<dbReference type="InterPro" id="IPR045867">
    <property type="entry name" value="DNA-dir_RpoC_beta_prime"/>
</dbReference>
<dbReference type="GO" id="GO:0003899">
    <property type="term" value="F:DNA-directed RNA polymerase activity"/>
    <property type="evidence" value="ECO:0007669"/>
    <property type="project" value="UniProtKB-UniRule"/>
</dbReference>
<feature type="domain" description="RNA polymerase Rpb1" evidence="9">
    <location>
        <begin position="101"/>
        <end position="468"/>
    </location>
</feature>
<evidence type="ECO:0000259" key="9">
    <source>
        <dbReference type="Pfam" id="PF04998"/>
    </source>
</evidence>
<evidence type="ECO:0000256" key="6">
    <source>
        <dbReference type="ARBA" id="ARBA00023163"/>
    </source>
</evidence>
<organism evidence="10">
    <name type="scientific">uncultured Poseidoniia archaeon</name>
    <dbReference type="NCBI Taxonomy" id="1697135"/>
    <lineage>
        <taxon>Archaea</taxon>
        <taxon>Methanobacteriati</taxon>
        <taxon>Thermoplasmatota</taxon>
        <taxon>Candidatus Poseidoniia</taxon>
        <taxon>environmental samples</taxon>
    </lineage>
</organism>
<dbReference type="GO" id="GO:0003677">
    <property type="term" value="F:DNA binding"/>
    <property type="evidence" value="ECO:0007669"/>
    <property type="project" value="UniProtKB-UniRule"/>
</dbReference>
<evidence type="ECO:0000256" key="7">
    <source>
        <dbReference type="ARBA" id="ARBA00048552"/>
    </source>
</evidence>
<evidence type="ECO:0000256" key="3">
    <source>
        <dbReference type="ARBA" id="ARBA00022679"/>
    </source>
</evidence>
<dbReference type="NCBIfam" id="TIGR02389">
    <property type="entry name" value="RNA_pol_rpoA2"/>
    <property type="match status" value="1"/>
</dbReference>
<keyword evidence="4 8" id="KW-0548">Nucleotidyltransferase</keyword>
<comment type="subcellular location">
    <subcellularLocation>
        <location evidence="8">Cytoplasm</location>
    </subcellularLocation>
</comment>
<keyword evidence="1 8" id="KW-0240">DNA-directed RNA polymerase</keyword>
<evidence type="ECO:0000256" key="5">
    <source>
        <dbReference type="ARBA" id="ARBA00023125"/>
    </source>
</evidence>
<gene>
    <name evidence="8" type="primary">rpo1C</name>
    <name evidence="8" type="synonym">rpoA2</name>
</gene>
<keyword evidence="2 8" id="KW-0963">Cytoplasm</keyword>
<dbReference type="InterPro" id="IPR012757">
    <property type="entry name" value="RPO1C"/>
</dbReference>
<dbReference type="AlphaFoldDB" id="A0A1B1TDJ2"/>
<dbReference type="EMBL" id="KP211883">
    <property type="protein sequence ID" value="ANV80333.1"/>
    <property type="molecule type" value="Genomic_DNA"/>
</dbReference>
<dbReference type="SUPFAM" id="SSF64484">
    <property type="entry name" value="beta and beta-prime subunits of DNA dependent RNA-polymerase"/>
    <property type="match status" value="1"/>
</dbReference>
<dbReference type="EC" id="2.7.7.6" evidence="8"/>
<comment type="subunit">
    <text evidence="8">Part of the RNA polymerase complex.</text>
</comment>
<evidence type="ECO:0000256" key="8">
    <source>
        <dbReference type="HAMAP-Rule" id="MF_00411"/>
    </source>
</evidence>
<keyword evidence="3 8" id="KW-0808">Transferase</keyword>
<reference evidence="10" key="2">
    <citation type="journal article" date="2015" name="ISME J.">
        <title>A new class of marine Euryarchaeota group II from the Mediterranean deep chlorophyll maximum.</title>
        <authorList>
            <person name="Martin-Cuadrado A.B."/>
            <person name="Garcia-Heredia I."/>
            <person name="Molto A.G."/>
            <person name="Lopez-Ubeda R."/>
            <person name="Kimes N."/>
            <person name="Lopez-Garcia P."/>
            <person name="Moreira D."/>
            <person name="Rodriguez-Valera F."/>
        </authorList>
    </citation>
    <scope>NUCLEOTIDE SEQUENCE</scope>
</reference>
<reference evidence="10" key="1">
    <citation type="submission" date="2014-11" db="EMBL/GenBank/DDBJ databases">
        <authorList>
            <person name="Zhu J."/>
            <person name="Qi W."/>
            <person name="Song R."/>
        </authorList>
    </citation>
    <scope>NUCLEOTIDE SEQUENCE</scope>
</reference>
<dbReference type="InterPro" id="IPR007081">
    <property type="entry name" value="RNA_pol_Rpb1_5"/>
</dbReference>
<dbReference type="GO" id="GO:0000428">
    <property type="term" value="C:DNA-directed RNA polymerase complex"/>
    <property type="evidence" value="ECO:0007669"/>
    <property type="project" value="UniProtKB-KW"/>
</dbReference>
<dbReference type="HAMAP" id="MF_00411">
    <property type="entry name" value="RNApol_arch_Rpo1C"/>
    <property type="match status" value="1"/>
</dbReference>
<evidence type="ECO:0000256" key="1">
    <source>
        <dbReference type="ARBA" id="ARBA00022478"/>
    </source>
</evidence>
<dbReference type="GO" id="GO:0006351">
    <property type="term" value="P:DNA-templated transcription"/>
    <property type="evidence" value="ECO:0007669"/>
    <property type="project" value="UniProtKB-UniRule"/>
</dbReference>
<comment type="function">
    <text evidence="8">DNA-dependent RNA polymerase (RNAP) catalyzes the transcription of DNA into RNA using the four ribonucleoside triphosphates as substrates. Forms part of the jaw domain.</text>
</comment>
<keyword evidence="5 8" id="KW-0238">DNA-binding</keyword>
<comment type="catalytic activity">
    <reaction evidence="7 8">
        <text>RNA(n) + a ribonucleoside 5'-triphosphate = RNA(n+1) + diphosphate</text>
        <dbReference type="Rhea" id="RHEA:21248"/>
        <dbReference type="Rhea" id="RHEA-COMP:14527"/>
        <dbReference type="Rhea" id="RHEA-COMP:17342"/>
        <dbReference type="ChEBI" id="CHEBI:33019"/>
        <dbReference type="ChEBI" id="CHEBI:61557"/>
        <dbReference type="ChEBI" id="CHEBI:140395"/>
        <dbReference type="EC" id="2.7.7.6"/>
    </reaction>
</comment>
<evidence type="ECO:0000313" key="10">
    <source>
        <dbReference type="EMBL" id="ANV80333.1"/>
    </source>
</evidence>
<accession>A0A1B1TDJ2</accession>
<dbReference type="Pfam" id="PF04998">
    <property type="entry name" value="RNA_pol_Rpb1_5"/>
    <property type="match status" value="1"/>
</dbReference>
<proteinExistence type="inferred from homology"/>
<evidence type="ECO:0000256" key="4">
    <source>
        <dbReference type="ARBA" id="ARBA00022695"/>
    </source>
</evidence>
<comment type="similarity">
    <text evidence="8">Belongs to the RNA polymerase beta' chain family.</text>
</comment>
<sequence>MVVKSATKKKLMDLGIEEEYAHKLADDRKWDDVKVLTPLQIGQICGIDSGTSQKIHHVMASSTKSARAAAAKTEKTVVRRRTLSRRRKKTLLPIQNYDVENSKKLLLRDLDDEDPLFIELSAKASELGLHLTPQIINTLVDGIKSRGDKKLSDKKLENIIKSAHNHLLKARVDPHEAVGITTAQSLGEPGTQMTMRTFHYAGVATVNVTQGLPRIIEIVDARKVPNTPTMNIYLEEFNSKGKPLRTNEKLARELAAGIETTTATDIAAIDVEVTQRYINLQLIPANLKLKNMNGAEVLDKLSRALRLYIQADNEDRPKVLKIIPGISKAEDLTNLATDPPTYTALLQLEDKIKKLRLKGLPGISRANVQGPNKDGEYYISTIGSNLTKVSEFAGVDRSRTYTNNISEIYDYLGIEAARQAIINEAYDTMAGAGLDVDIRHLIMVADVMSSEGEIRAIGRHGVSGTKHSILARSAFEVTVTHLLKAGIIGERDDLSGVTENIIVGQPVALGTGSVELFYVPEN</sequence>
<dbReference type="Gene3D" id="1.10.150.390">
    <property type="match status" value="1"/>
</dbReference>
<protein>
    <recommendedName>
        <fullName evidence="8">DNA-directed RNA polymerase subunit Rpo1C</fullName>
        <ecNumber evidence="8">2.7.7.6</ecNumber>
    </recommendedName>
    <alternativeName>
        <fullName evidence="8">DNA-directed RNA polymerase subunit A''</fullName>
    </alternativeName>
</protein>